<dbReference type="NCBIfam" id="NF003779">
    <property type="entry name" value="PRK05370.1"/>
    <property type="match status" value="1"/>
</dbReference>
<feature type="binding site" evidence="15">
    <location>
        <position position="135"/>
    </location>
    <ligand>
        <name>L-aspartate</name>
        <dbReference type="ChEBI" id="CHEBI:29991"/>
    </ligand>
</feature>
<feature type="binding site" evidence="15">
    <location>
        <position position="99"/>
    </location>
    <ligand>
        <name>L-citrulline</name>
        <dbReference type="ChEBI" id="CHEBI:57743"/>
    </ligand>
</feature>
<comment type="subunit">
    <text evidence="4 15">Homotetramer.</text>
</comment>
<feature type="binding site" evidence="15">
    <location>
        <position position="192"/>
    </location>
    <ligand>
        <name>L-citrulline</name>
        <dbReference type="ChEBI" id="CHEBI:57743"/>
    </ligand>
</feature>
<evidence type="ECO:0000256" key="6">
    <source>
        <dbReference type="ARBA" id="ARBA00014810"/>
    </source>
</evidence>
<dbReference type="Gene3D" id="1.10.287.400">
    <property type="match status" value="1"/>
</dbReference>
<feature type="binding site" evidence="15">
    <location>
        <position position="131"/>
    </location>
    <ligand>
        <name>ATP</name>
        <dbReference type="ChEBI" id="CHEBI:30616"/>
    </ligand>
</feature>
<evidence type="ECO:0000256" key="2">
    <source>
        <dbReference type="ARBA" id="ARBA00004967"/>
    </source>
</evidence>
<evidence type="ECO:0000256" key="11">
    <source>
        <dbReference type="ARBA" id="ARBA00022741"/>
    </source>
</evidence>
<sequence length="482" mass="52304">MSKVLTSLPVGERVGIAFSGGLDTSVAVAWMREKGAVPCAYTADIGQYDEPDIDSVPGRAGTYGAEIARLVDCREALVEEGLAALACGAFHIRSGGRTYFNTTPLGRAVTGTLLVRAMLEDDVQIWGDGSTFKGNDIERFYRYGLLANPSLRIYKPWLDADFVTELGGRTEMSEWLQARDLPYRASTEKAYSTDANIWGATHEAKALEHLGNGIELVEPIMGVRFWDPAVEIPVEDVTIAFEQGRPVRINGKEFPTAVDLVLEANAIGGRHGMGMSDQIENRIIEAKSRGIYEAPGMALLHAAYERLVNAIHNEDTLAAYHVEGRRLGRLMYEGRWLDPQSLMLRESLQRWVGAAVTGEVTLRLRRGEDYSILDTTGPSFSYHPDKLSMERTEDSAFGPTDRIGQLTMRNLDIADSRARLEQYVALGLVGSSNPTLVGAAQAASTGLIGAMPAGGAETIASRGTVSEEEGLLDNAAMEAGTD</sequence>
<dbReference type="SUPFAM" id="SSF52402">
    <property type="entry name" value="Adenine nucleotide alpha hydrolases-like"/>
    <property type="match status" value="1"/>
</dbReference>
<gene>
    <name evidence="15" type="primary">argG</name>
    <name evidence="18" type="ORF">SAMN05421835_107108</name>
</gene>
<dbReference type="InterPro" id="IPR023434">
    <property type="entry name" value="Arginosuc_synth_type_1_subfam"/>
</dbReference>
<dbReference type="Pfam" id="PF20979">
    <property type="entry name" value="Arginosuc_syn_C"/>
    <property type="match status" value="1"/>
</dbReference>
<dbReference type="UniPathway" id="UPA00068">
    <property type="reaction ID" value="UER00113"/>
</dbReference>
<dbReference type="PANTHER" id="PTHR11587:SF2">
    <property type="entry name" value="ARGININOSUCCINATE SYNTHASE"/>
    <property type="match status" value="1"/>
</dbReference>
<evidence type="ECO:0000313" key="19">
    <source>
        <dbReference type="Proteomes" id="UP000199025"/>
    </source>
</evidence>
<feature type="domain" description="Arginosuccinate synthase-like N-terminal" evidence="16">
    <location>
        <begin position="14"/>
        <end position="161"/>
    </location>
</feature>
<dbReference type="OrthoDB" id="9801641at2"/>
<dbReference type="GO" id="GO:0005524">
    <property type="term" value="F:ATP binding"/>
    <property type="evidence" value="ECO:0007669"/>
    <property type="project" value="UniProtKB-UniRule"/>
</dbReference>
<feature type="binding site" evidence="15">
    <location>
        <position position="43"/>
    </location>
    <ligand>
        <name>ATP</name>
        <dbReference type="ChEBI" id="CHEBI:30616"/>
    </ligand>
</feature>
<evidence type="ECO:0000256" key="15">
    <source>
        <dbReference type="HAMAP-Rule" id="MF_00581"/>
    </source>
</evidence>
<feature type="binding site" evidence="15">
    <location>
        <position position="194"/>
    </location>
    <ligand>
        <name>ATP</name>
        <dbReference type="ChEBI" id="CHEBI:30616"/>
    </ligand>
</feature>
<feature type="binding site" evidence="15">
    <location>
        <position position="139"/>
    </location>
    <ligand>
        <name>L-citrulline</name>
        <dbReference type="ChEBI" id="CHEBI:57743"/>
    </ligand>
</feature>
<protein>
    <recommendedName>
        <fullName evidence="6 15">Argininosuccinate synthase</fullName>
        <ecNumber evidence="5 15">6.3.4.5</ecNumber>
    </recommendedName>
    <alternativeName>
        <fullName evidence="13 15">Citrulline--aspartate ligase</fullName>
    </alternativeName>
</protein>
<dbReference type="Gene3D" id="3.90.1260.10">
    <property type="entry name" value="Argininosuccinate synthetase, chain A, domain 2"/>
    <property type="match status" value="1"/>
</dbReference>
<keyword evidence="7 15" id="KW-0963">Cytoplasm</keyword>
<dbReference type="InterPro" id="IPR018223">
    <property type="entry name" value="Arginosuc_synth_CS"/>
</dbReference>
<evidence type="ECO:0000256" key="10">
    <source>
        <dbReference type="ARBA" id="ARBA00022605"/>
    </source>
</evidence>
<evidence type="ECO:0000259" key="16">
    <source>
        <dbReference type="Pfam" id="PF00764"/>
    </source>
</evidence>
<evidence type="ECO:0000256" key="3">
    <source>
        <dbReference type="ARBA" id="ARBA00009088"/>
    </source>
</evidence>
<dbReference type="AlphaFoldDB" id="A0A1I3T215"/>
<accession>A0A1I3T215</accession>
<feature type="binding site" evidence="15">
    <location>
        <position position="131"/>
    </location>
    <ligand>
        <name>L-aspartate</name>
        <dbReference type="ChEBI" id="CHEBI:29991"/>
    </ligand>
</feature>
<dbReference type="InterPro" id="IPR048268">
    <property type="entry name" value="Arginosuc_syn_C"/>
</dbReference>
<comment type="pathway">
    <text evidence="2 15">Amino-acid biosynthesis; L-arginine biosynthesis; L-arginine from L-ornithine and carbamoyl phosphate: step 2/3.</text>
</comment>
<comment type="similarity">
    <text evidence="3 15">Belongs to the argininosuccinate synthase family. Type 2 subfamily.</text>
</comment>
<dbReference type="HAMAP" id="MF_00581">
    <property type="entry name" value="Arg_succ_synth_type2"/>
    <property type="match status" value="1"/>
</dbReference>
<feature type="binding site" evidence="15">
    <location>
        <position position="203"/>
    </location>
    <ligand>
        <name>L-citrulline</name>
        <dbReference type="ChEBI" id="CHEBI:57743"/>
    </ligand>
</feature>
<keyword evidence="11 15" id="KW-0547">Nucleotide-binding</keyword>
<feature type="binding site" evidence="15">
    <location>
        <position position="136"/>
    </location>
    <ligand>
        <name>ATP</name>
        <dbReference type="ChEBI" id="CHEBI:30616"/>
    </ligand>
</feature>
<evidence type="ECO:0000256" key="13">
    <source>
        <dbReference type="ARBA" id="ARBA00029916"/>
    </source>
</evidence>
<dbReference type="InterPro" id="IPR001518">
    <property type="entry name" value="Arginosuc_synth"/>
</dbReference>
<dbReference type="InterPro" id="IPR014729">
    <property type="entry name" value="Rossmann-like_a/b/a_fold"/>
</dbReference>
<evidence type="ECO:0000256" key="7">
    <source>
        <dbReference type="ARBA" id="ARBA00022490"/>
    </source>
</evidence>
<keyword evidence="19" id="KW-1185">Reference proteome</keyword>
<evidence type="ECO:0000256" key="12">
    <source>
        <dbReference type="ARBA" id="ARBA00022840"/>
    </source>
</evidence>
<dbReference type="Gene3D" id="3.40.50.620">
    <property type="entry name" value="HUPs"/>
    <property type="match status" value="1"/>
</dbReference>
<evidence type="ECO:0000259" key="17">
    <source>
        <dbReference type="Pfam" id="PF20979"/>
    </source>
</evidence>
<dbReference type="EMBL" id="FORP01000007">
    <property type="protein sequence ID" value="SFJ65148.1"/>
    <property type="molecule type" value="Genomic_DNA"/>
</dbReference>
<evidence type="ECO:0000256" key="1">
    <source>
        <dbReference type="ARBA" id="ARBA00004496"/>
    </source>
</evidence>
<dbReference type="InterPro" id="IPR048267">
    <property type="entry name" value="Arginosuc_syn_N"/>
</dbReference>
<dbReference type="CDD" id="cd01999">
    <property type="entry name" value="ASS"/>
    <property type="match status" value="1"/>
</dbReference>
<dbReference type="InterPro" id="IPR024074">
    <property type="entry name" value="AS_cat/multimer_dom_body"/>
</dbReference>
<dbReference type="SUPFAM" id="SSF69864">
    <property type="entry name" value="Argininosuccinate synthetase, C-terminal domain"/>
    <property type="match status" value="1"/>
</dbReference>
<evidence type="ECO:0000256" key="8">
    <source>
        <dbReference type="ARBA" id="ARBA00022571"/>
    </source>
</evidence>
<evidence type="ECO:0000313" key="18">
    <source>
        <dbReference type="EMBL" id="SFJ65148.1"/>
    </source>
</evidence>
<dbReference type="GO" id="GO:0000050">
    <property type="term" value="P:urea cycle"/>
    <property type="evidence" value="ECO:0007669"/>
    <property type="project" value="TreeGrafter"/>
</dbReference>
<feature type="binding site" evidence="15">
    <location>
        <position position="136"/>
    </location>
    <ligand>
        <name>L-aspartate</name>
        <dbReference type="ChEBI" id="CHEBI:29991"/>
    </ligand>
</feature>
<name>A0A1I3T215_9PSEU</name>
<dbReference type="GO" id="GO:0004055">
    <property type="term" value="F:argininosuccinate synthase activity"/>
    <property type="evidence" value="ECO:0007669"/>
    <property type="project" value="UniProtKB-UniRule"/>
</dbReference>
<keyword evidence="10 15" id="KW-0028">Amino-acid biosynthesis</keyword>
<organism evidence="18 19">
    <name type="scientific">Amycolatopsis sacchari</name>
    <dbReference type="NCBI Taxonomy" id="115433"/>
    <lineage>
        <taxon>Bacteria</taxon>
        <taxon>Bacillati</taxon>
        <taxon>Actinomycetota</taxon>
        <taxon>Actinomycetes</taxon>
        <taxon>Pseudonocardiales</taxon>
        <taxon>Pseudonocardiaceae</taxon>
        <taxon>Amycolatopsis</taxon>
    </lineage>
</organism>
<comment type="subcellular location">
    <subcellularLocation>
        <location evidence="1 15">Cytoplasm</location>
    </subcellularLocation>
</comment>
<keyword evidence="8 15" id="KW-0055">Arginine biosynthesis</keyword>
<dbReference type="GO" id="GO:0000053">
    <property type="term" value="P:argininosuccinate metabolic process"/>
    <property type="evidence" value="ECO:0007669"/>
    <property type="project" value="TreeGrafter"/>
</dbReference>
<dbReference type="GO" id="GO:0005737">
    <property type="term" value="C:cytoplasm"/>
    <property type="evidence" value="ECO:0007669"/>
    <property type="project" value="UniProtKB-SubCell"/>
</dbReference>
<evidence type="ECO:0000256" key="9">
    <source>
        <dbReference type="ARBA" id="ARBA00022598"/>
    </source>
</evidence>
<dbReference type="GO" id="GO:0042803">
    <property type="term" value="F:protein homodimerization activity"/>
    <property type="evidence" value="ECO:0007669"/>
    <property type="project" value="InterPro"/>
</dbReference>
<dbReference type="InterPro" id="IPR024073">
    <property type="entry name" value="AS_multimer_C_tail"/>
</dbReference>
<dbReference type="RefSeq" id="WP_091507330.1">
    <property type="nucleotide sequence ID" value="NZ_FORP01000007.1"/>
</dbReference>
<dbReference type="NCBIfam" id="TIGR00032">
    <property type="entry name" value="argG"/>
    <property type="match status" value="1"/>
</dbReference>
<dbReference type="STRING" id="115433.SAMN05421835_107108"/>
<feature type="binding site" evidence="15">
    <location>
        <begin position="17"/>
        <end position="25"/>
    </location>
    <ligand>
        <name>ATP</name>
        <dbReference type="ChEBI" id="CHEBI:30616"/>
    </ligand>
</feature>
<dbReference type="EC" id="6.3.4.5" evidence="5 15"/>
<dbReference type="Proteomes" id="UP000199025">
    <property type="component" value="Unassembled WGS sequence"/>
</dbReference>
<dbReference type="PANTHER" id="PTHR11587">
    <property type="entry name" value="ARGININOSUCCINATE SYNTHASE"/>
    <property type="match status" value="1"/>
</dbReference>
<feature type="binding site" evidence="15">
    <location>
        <position position="280"/>
    </location>
    <ligand>
        <name>L-citrulline</name>
        <dbReference type="ChEBI" id="CHEBI:57743"/>
    </ligand>
</feature>
<reference evidence="18 19" key="1">
    <citation type="submission" date="2016-10" db="EMBL/GenBank/DDBJ databases">
        <authorList>
            <person name="de Groot N.N."/>
        </authorList>
    </citation>
    <scope>NUCLEOTIDE SEQUENCE [LARGE SCALE GENOMIC DNA]</scope>
    <source>
        <strain evidence="18 19">DSM 44468</strain>
    </source>
</reference>
<evidence type="ECO:0000256" key="14">
    <source>
        <dbReference type="ARBA" id="ARBA00049077"/>
    </source>
</evidence>
<evidence type="ECO:0000256" key="5">
    <source>
        <dbReference type="ARBA" id="ARBA00012286"/>
    </source>
</evidence>
<evidence type="ECO:0000256" key="4">
    <source>
        <dbReference type="ARBA" id="ARBA00011881"/>
    </source>
</evidence>
<keyword evidence="9 15" id="KW-0436">Ligase</keyword>
<dbReference type="PROSITE" id="PS00564">
    <property type="entry name" value="ARGININOSUCCIN_SYN_1"/>
    <property type="match status" value="1"/>
</dbReference>
<comment type="catalytic activity">
    <reaction evidence="14 15">
        <text>L-citrulline + L-aspartate + ATP = 2-(N(omega)-L-arginino)succinate + AMP + diphosphate + H(+)</text>
        <dbReference type="Rhea" id="RHEA:10932"/>
        <dbReference type="ChEBI" id="CHEBI:15378"/>
        <dbReference type="ChEBI" id="CHEBI:29991"/>
        <dbReference type="ChEBI" id="CHEBI:30616"/>
        <dbReference type="ChEBI" id="CHEBI:33019"/>
        <dbReference type="ChEBI" id="CHEBI:57472"/>
        <dbReference type="ChEBI" id="CHEBI:57743"/>
        <dbReference type="ChEBI" id="CHEBI:456215"/>
        <dbReference type="EC" id="6.3.4.5"/>
    </reaction>
</comment>
<dbReference type="PROSITE" id="PS00565">
    <property type="entry name" value="ARGININOSUCCIN_SYN_2"/>
    <property type="match status" value="1"/>
</dbReference>
<feature type="binding site" evidence="15">
    <location>
        <position position="201"/>
    </location>
    <ligand>
        <name>L-citrulline</name>
        <dbReference type="ChEBI" id="CHEBI:57743"/>
    </ligand>
</feature>
<dbReference type="GO" id="GO:0006526">
    <property type="term" value="P:L-arginine biosynthetic process"/>
    <property type="evidence" value="ECO:0007669"/>
    <property type="project" value="UniProtKB-UniRule"/>
</dbReference>
<feature type="binding site" evidence="15">
    <location>
        <position position="135"/>
    </location>
    <ligand>
        <name>L-citrulline</name>
        <dbReference type="ChEBI" id="CHEBI:57743"/>
    </ligand>
</feature>
<proteinExistence type="inferred from homology"/>
<feature type="domain" description="Arginosuccinate synthase C-terminal" evidence="17">
    <location>
        <begin position="191"/>
        <end position="408"/>
    </location>
</feature>
<keyword evidence="12 15" id="KW-0067">ATP-binding</keyword>
<dbReference type="InterPro" id="IPR023437">
    <property type="entry name" value="Arg_succ_synth_type2_subfam"/>
</dbReference>
<dbReference type="Pfam" id="PF00764">
    <property type="entry name" value="Arginosuc_synth"/>
    <property type="match status" value="1"/>
</dbReference>
<feature type="binding site" evidence="15">
    <location>
        <position position="129"/>
    </location>
    <ligand>
        <name>ATP</name>
        <dbReference type="ChEBI" id="CHEBI:30616"/>
    </ligand>
</feature>